<evidence type="ECO:0000313" key="2">
    <source>
        <dbReference type="EMBL" id="KNZ59870.1"/>
    </source>
</evidence>
<dbReference type="AlphaFoldDB" id="A0A0L6VIE8"/>
<reference evidence="2 3" key="1">
    <citation type="submission" date="2015-08" db="EMBL/GenBank/DDBJ databases">
        <title>Next Generation Sequencing and Analysis of the Genome of Puccinia sorghi L Schw, the Causal Agent of Maize Common Rust.</title>
        <authorList>
            <person name="Rochi L."/>
            <person name="Burguener G."/>
            <person name="Darino M."/>
            <person name="Turjanski A."/>
            <person name="Kreff E."/>
            <person name="Dieguez M.J."/>
            <person name="Sacco F."/>
        </authorList>
    </citation>
    <scope>NUCLEOTIDE SEQUENCE [LARGE SCALE GENOMIC DNA]</scope>
    <source>
        <strain evidence="2 3">RO10H11247</strain>
    </source>
</reference>
<dbReference type="VEuPathDB" id="FungiDB:VP01_164g1"/>
<sequence length="91" mass="10028">MNPLRLFGAMDVDNMAIEISPPRLASPSLMDRLVLTPCVSPTFPKQFPAYQAALTPSDELGFRSPPKIHADRNFPQVSLSQATSNSRNYPP</sequence>
<evidence type="ECO:0000313" key="3">
    <source>
        <dbReference type="Proteomes" id="UP000037035"/>
    </source>
</evidence>
<keyword evidence="3" id="KW-1185">Reference proteome</keyword>
<name>A0A0L6VIE8_9BASI</name>
<feature type="region of interest" description="Disordered" evidence="1">
    <location>
        <begin position="62"/>
        <end position="91"/>
    </location>
</feature>
<gene>
    <name evidence="2" type="ORF">VP01_164g1</name>
</gene>
<proteinExistence type="predicted"/>
<evidence type="ECO:0000256" key="1">
    <source>
        <dbReference type="SAM" id="MobiDB-lite"/>
    </source>
</evidence>
<accession>A0A0L6VIE8</accession>
<protein>
    <submittedName>
        <fullName evidence="2">Uncharacterized protein</fullName>
    </submittedName>
</protein>
<organism evidence="2 3">
    <name type="scientific">Puccinia sorghi</name>
    <dbReference type="NCBI Taxonomy" id="27349"/>
    <lineage>
        <taxon>Eukaryota</taxon>
        <taxon>Fungi</taxon>
        <taxon>Dikarya</taxon>
        <taxon>Basidiomycota</taxon>
        <taxon>Pucciniomycotina</taxon>
        <taxon>Pucciniomycetes</taxon>
        <taxon>Pucciniales</taxon>
        <taxon>Pucciniaceae</taxon>
        <taxon>Puccinia</taxon>
    </lineage>
</organism>
<dbReference type="STRING" id="27349.A0A0L6VIE8"/>
<dbReference type="EMBL" id="LAVV01006448">
    <property type="protein sequence ID" value="KNZ59870.1"/>
    <property type="molecule type" value="Genomic_DNA"/>
</dbReference>
<dbReference type="Proteomes" id="UP000037035">
    <property type="component" value="Unassembled WGS sequence"/>
</dbReference>
<comment type="caution">
    <text evidence="2">The sequence shown here is derived from an EMBL/GenBank/DDBJ whole genome shotgun (WGS) entry which is preliminary data.</text>
</comment>
<feature type="compositionally biased region" description="Polar residues" evidence="1">
    <location>
        <begin position="75"/>
        <end position="91"/>
    </location>
</feature>